<reference evidence="2 3" key="1">
    <citation type="submission" date="2017-01" db="EMBL/GenBank/DDBJ databases">
        <title>Phylogeographic, genomic and meropenem susceptibility analysis of Burkholderia ubonensis.</title>
        <authorList>
            <person name="Price E.P."/>
            <person name="Sarovich D.S."/>
            <person name="Webb J.R."/>
            <person name="Hall C.M."/>
            <person name="Sahl J.W."/>
            <person name="Kaestli M."/>
            <person name="Mayo M."/>
            <person name="Harrington G."/>
            <person name="Baker A.L."/>
            <person name="Sidak-Loftis L.C."/>
            <person name="Lummis M."/>
            <person name="Schupp J.M."/>
            <person name="Gillece J.D."/>
            <person name="Tuanyok A."/>
            <person name="Warner J."/>
            <person name="Busch J.D."/>
            <person name="Keim P."/>
            <person name="Currie B.J."/>
            <person name="Wagner D.M."/>
        </authorList>
    </citation>
    <scope>NUCLEOTIDE SEQUENCE [LARGE SCALE GENOMIC DNA]</scope>
    <source>
        <strain evidence="2 3">A21</strain>
    </source>
</reference>
<name>A0A104JCM5_9BURK</name>
<keyword evidence="1" id="KW-0732">Signal</keyword>
<organism evidence="2 3">
    <name type="scientific">Burkholderia ubonensis</name>
    <dbReference type="NCBI Taxonomy" id="101571"/>
    <lineage>
        <taxon>Bacteria</taxon>
        <taxon>Pseudomonadati</taxon>
        <taxon>Pseudomonadota</taxon>
        <taxon>Betaproteobacteria</taxon>
        <taxon>Burkholderiales</taxon>
        <taxon>Burkholderiaceae</taxon>
        <taxon>Burkholderia</taxon>
        <taxon>Burkholderia cepacia complex</taxon>
    </lineage>
</organism>
<accession>A0A104JCM5</accession>
<gene>
    <name evidence="2" type="ORF">BW685_23845</name>
</gene>
<comment type="caution">
    <text evidence="2">The sequence shown here is derived from an EMBL/GenBank/DDBJ whole genome shotgun (WGS) entry which is preliminary data.</text>
</comment>
<dbReference type="InterPro" id="IPR048087">
    <property type="entry name" value="VF_A0006-like"/>
</dbReference>
<feature type="chain" id="PRO_5010444853" evidence="1">
    <location>
        <begin position="23"/>
        <end position="101"/>
    </location>
</feature>
<dbReference type="EMBL" id="MTJZ01000045">
    <property type="protein sequence ID" value="OMG70692.1"/>
    <property type="molecule type" value="Genomic_DNA"/>
</dbReference>
<proteinExistence type="predicted"/>
<evidence type="ECO:0000313" key="3">
    <source>
        <dbReference type="Proteomes" id="UP000187194"/>
    </source>
</evidence>
<feature type="signal peptide" evidence="1">
    <location>
        <begin position="1"/>
        <end position="22"/>
    </location>
</feature>
<dbReference type="NCBIfam" id="NF041602">
    <property type="entry name" value="VF_A0006_fam"/>
    <property type="match status" value="1"/>
</dbReference>
<dbReference type="AlphaFoldDB" id="A0A104JCM5"/>
<evidence type="ECO:0000313" key="2">
    <source>
        <dbReference type="EMBL" id="OMG70692.1"/>
    </source>
</evidence>
<sequence>MSWTVRSIASVVALTMPAAAFALTDGYAQYDECVLQSLRESWNPAAARLIRQSCDALYLNNAMLLPRERRYHECILQSLPGVRDNVAIREILTICSRRGEM</sequence>
<protein>
    <submittedName>
        <fullName evidence="2">Uncharacterized protein</fullName>
    </submittedName>
</protein>
<dbReference type="Proteomes" id="UP000187194">
    <property type="component" value="Unassembled WGS sequence"/>
</dbReference>
<evidence type="ECO:0000256" key="1">
    <source>
        <dbReference type="SAM" id="SignalP"/>
    </source>
</evidence>
<dbReference type="RefSeq" id="WP_059994850.1">
    <property type="nucleotide sequence ID" value="NZ_LOZJ01000026.1"/>
</dbReference>